<keyword evidence="2" id="KW-1185">Reference proteome</keyword>
<dbReference type="EMBL" id="JBBPBM010000067">
    <property type="protein sequence ID" value="KAK8514230.1"/>
    <property type="molecule type" value="Genomic_DNA"/>
</dbReference>
<comment type="caution">
    <text evidence="1">The sequence shown here is derived from an EMBL/GenBank/DDBJ whole genome shotgun (WGS) entry which is preliminary data.</text>
</comment>
<organism evidence="1 2">
    <name type="scientific">Hibiscus sabdariffa</name>
    <name type="common">roselle</name>
    <dbReference type="NCBI Taxonomy" id="183260"/>
    <lineage>
        <taxon>Eukaryota</taxon>
        <taxon>Viridiplantae</taxon>
        <taxon>Streptophyta</taxon>
        <taxon>Embryophyta</taxon>
        <taxon>Tracheophyta</taxon>
        <taxon>Spermatophyta</taxon>
        <taxon>Magnoliopsida</taxon>
        <taxon>eudicotyledons</taxon>
        <taxon>Gunneridae</taxon>
        <taxon>Pentapetalae</taxon>
        <taxon>rosids</taxon>
        <taxon>malvids</taxon>
        <taxon>Malvales</taxon>
        <taxon>Malvaceae</taxon>
        <taxon>Malvoideae</taxon>
        <taxon>Hibiscus</taxon>
    </lineage>
</organism>
<evidence type="ECO:0000313" key="2">
    <source>
        <dbReference type="Proteomes" id="UP001472677"/>
    </source>
</evidence>
<proteinExistence type="predicted"/>
<evidence type="ECO:0000313" key="1">
    <source>
        <dbReference type="EMBL" id="KAK8514230.1"/>
    </source>
</evidence>
<accession>A0ABR2C4E9</accession>
<protein>
    <submittedName>
        <fullName evidence="1">Uncharacterized protein</fullName>
    </submittedName>
</protein>
<sequence length="80" mass="8771">MKLLRPAMLRIWLRGIGLRPKKSLVKPVVSASLLADLVVSVGVVVFENDSSTKLPPPFVLKIPENAISSKQVESKEFLTS</sequence>
<reference evidence="1 2" key="1">
    <citation type="journal article" date="2024" name="G3 (Bethesda)">
        <title>Genome assembly of Hibiscus sabdariffa L. provides insights into metabolisms of medicinal natural products.</title>
        <authorList>
            <person name="Kim T."/>
        </authorList>
    </citation>
    <scope>NUCLEOTIDE SEQUENCE [LARGE SCALE GENOMIC DNA]</scope>
    <source>
        <strain evidence="1">TK-2024</strain>
        <tissue evidence="1">Old leaves</tissue>
    </source>
</reference>
<gene>
    <name evidence="1" type="ORF">V6N12_008943</name>
</gene>
<dbReference type="Proteomes" id="UP001472677">
    <property type="component" value="Unassembled WGS sequence"/>
</dbReference>
<name>A0ABR2C4E9_9ROSI</name>